<organism evidence="1 2">
    <name type="scientific">Colwellia echini</name>
    <dbReference type="NCBI Taxonomy" id="1982103"/>
    <lineage>
        <taxon>Bacteria</taxon>
        <taxon>Pseudomonadati</taxon>
        <taxon>Pseudomonadota</taxon>
        <taxon>Gammaproteobacteria</taxon>
        <taxon>Alteromonadales</taxon>
        <taxon>Colwelliaceae</taxon>
        <taxon>Colwellia</taxon>
    </lineage>
</organism>
<protein>
    <recommendedName>
        <fullName evidence="3">Transposase</fullName>
    </recommendedName>
</protein>
<name>A0ABY3MYD4_9GAMM</name>
<dbReference type="EMBL" id="PJAI02000006">
    <property type="protein sequence ID" value="TYK66022.1"/>
    <property type="molecule type" value="Genomic_DNA"/>
</dbReference>
<evidence type="ECO:0008006" key="3">
    <source>
        <dbReference type="Google" id="ProtNLM"/>
    </source>
</evidence>
<dbReference type="RefSeq" id="WP_101345440.1">
    <property type="nucleotide sequence ID" value="NZ_PJAI02000006.1"/>
</dbReference>
<accession>A0ABY3MYD4</accession>
<evidence type="ECO:0000313" key="1">
    <source>
        <dbReference type="EMBL" id="TYK66022.1"/>
    </source>
</evidence>
<comment type="caution">
    <text evidence="1">The sequence shown here is derived from an EMBL/GenBank/DDBJ whole genome shotgun (WGS) entry which is preliminary data.</text>
</comment>
<proteinExistence type="predicted"/>
<reference evidence="1 2" key="1">
    <citation type="submission" date="2019-08" db="EMBL/GenBank/DDBJ databases">
        <title>Microbe sample from Colwellia echini.</title>
        <authorList>
            <person name="Christiansen L."/>
            <person name="Pathiraja D."/>
            <person name="Schultz-Johansen M."/>
            <person name="Choi I.-G."/>
            <person name="Stougaard P."/>
        </authorList>
    </citation>
    <scope>NUCLEOTIDE SEQUENCE [LARGE SCALE GENOMIC DNA]</scope>
    <source>
        <strain evidence="1 2">A3</strain>
    </source>
</reference>
<gene>
    <name evidence="1" type="ORF">CWS31_007040</name>
</gene>
<sequence length="95" mass="10748">MNKKSRSVSAARESAQSSEVNGRIYLILYRNTNSDPTDICPFCGEKHIHGKPDGHRVRHCNSTDSDYVIGRKATFKNSEGQIFDSENGYILKSRR</sequence>
<dbReference type="Proteomes" id="UP000815846">
    <property type="component" value="Unassembled WGS sequence"/>
</dbReference>
<evidence type="ECO:0000313" key="2">
    <source>
        <dbReference type="Proteomes" id="UP000815846"/>
    </source>
</evidence>
<keyword evidence="2" id="KW-1185">Reference proteome</keyword>